<evidence type="ECO:0000313" key="3">
    <source>
        <dbReference type="Proteomes" id="UP001482620"/>
    </source>
</evidence>
<proteinExistence type="predicted"/>
<feature type="compositionally biased region" description="Polar residues" evidence="1">
    <location>
        <begin position="35"/>
        <end position="49"/>
    </location>
</feature>
<name>A0ABV0UD91_9TELE</name>
<reference evidence="2 3" key="1">
    <citation type="submission" date="2021-06" db="EMBL/GenBank/DDBJ databases">
        <authorList>
            <person name="Palmer J.M."/>
        </authorList>
    </citation>
    <scope>NUCLEOTIDE SEQUENCE [LARGE SCALE GENOMIC DNA]</scope>
    <source>
        <strain evidence="3">if_2019</strain>
        <tissue evidence="2">Muscle</tissue>
    </source>
</reference>
<comment type="caution">
    <text evidence="2">The sequence shown here is derived from an EMBL/GenBank/DDBJ whole genome shotgun (WGS) entry which is preliminary data.</text>
</comment>
<sequence length="84" mass="9273">MLNFPLSGGFETFPVSRPSCERGGGSGEERRCQDNRLNQSHASQGSQCLSPVVDGREAGYTLNRSPIHRKEDIQAPCRKSHAWS</sequence>
<gene>
    <name evidence="2" type="ORF">ILYODFUR_028082</name>
</gene>
<keyword evidence="3" id="KW-1185">Reference proteome</keyword>
<evidence type="ECO:0000313" key="2">
    <source>
        <dbReference type="EMBL" id="MEQ2241702.1"/>
    </source>
</evidence>
<dbReference type="EMBL" id="JAHRIQ010061707">
    <property type="protein sequence ID" value="MEQ2241702.1"/>
    <property type="molecule type" value="Genomic_DNA"/>
</dbReference>
<accession>A0ABV0UD91</accession>
<dbReference type="Proteomes" id="UP001482620">
    <property type="component" value="Unassembled WGS sequence"/>
</dbReference>
<organism evidence="2 3">
    <name type="scientific">Ilyodon furcidens</name>
    <name type="common">goldbreast splitfin</name>
    <dbReference type="NCBI Taxonomy" id="33524"/>
    <lineage>
        <taxon>Eukaryota</taxon>
        <taxon>Metazoa</taxon>
        <taxon>Chordata</taxon>
        <taxon>Craniata</taxon>
        <taxon>Vertebrata</taxon>
        <taxon>Euteleostomi</taxon>
        <taxon>Actinopterygii</taxon>
        <taxon>Neopterygii</taxon>
        <taxon>Teleostei</taxon>
        <taxon>Neoteleostei</taxon>
        <taxon>Acanthomorphata</taxon>
        <taxon>Ovalentaria</taxon>
        <taxon>Atherinomorphae</taxon>
        <taxon>Cyprinodontiformes</taxon>
        <taxon>Goodeidae</taxon>
        <taxon>Ilyodon</taxon>
    </lineage>
</organism>
<evidence type="ECO:0000256" key="1">
    <source>
        <dbReference type="SAM" id="MobiDB-lite"/>
    </source>
</evidence>
<protein>
    <submittedName>
        <fullName evidence="2">Uncharacterized protein</fullName>
    </submittedName>
</protein>
<feature type="region of interest" description="Disordered" evidence="1">
    <location>
        <begin position="15"/>
        <end position="84"/>
    </location>
</feature>